<dbReference type="InterPro" id="IPR043519">
    <property type="entry name" value="NT_sf"/>
</dbReference>
<dbReference type="InterPro" id="IPR025184">
    <property type="entry name" value="AadA_C"/>
</dbReference>
<keyword evidence="2" id="KW-0046">Antibiotic resistance</keyword>
<dbReference type="InterPro" id="IPR024172">
    <property type="entry name" value="AadA/Aad9"/>
</dbReference>
<organism evidence="5 6">
    <name type="scientific">Actinomadura syzygii</name>
    <dbReference type="NCBI Taxonomy" id="1427538"/>
    <lineage>
        <taxon>Bacteria</taxon>
        <taxon>Bacillati</taxon>
        <taxon>Actinomycetota</taxon>
        <taxon>Actinomycetes</taxon>
        <taxon>Streptosporangiales</taxon>
        <taxon>Thermomonosporaceae</taxon>
        <taxon>Actinomadura</taxon>
    </lineage>
</organism>
<evidence type="ECO:0000256" key="2">
    <source>
        <dbReference type="ARBA" id="ARBA00023251"/>
    </source>
</evidence>
<dbReference type="Gene3D" id="3.30.460.10">
    <property type="entry name" value="Beta Polymerase, domain 2"/>
    <property type="match status" value="1"/>
</dbReference>
<dbReference type="NCBIfam" id="NF010309">
    <property type="entry name" value="PRK13746.1"/>
    <property type="match status" value="1"/>
</dbReference>
<feature type="domain" description="Adenylyltransferase AadA C-terminal" evidence="4">
    <location>
        <begin position="166"/>
        <end position="263"/>
    </location>
</feature>
<proteinExistence type="predicted"/>
<dbReference type="Proteomes" id="UP000322634">
    <property type="component" value="Unassembled WGS sequence"/>
</dbReference>
<protein>
    <submittedName>
        <fullName evidence="5">DUF4111 domain-containing protein</fullName>
    </submittedName>
</protein>
<gene>
    <name evidence="5" type="ORF">FXF65_04930</name>
</gene>
<dbReference type="OrthoDB" id="7058480at2"/>
<dbReference type="GO" id="GO:0046677">
    <property type="term" value="P:response to antibiotic"/>
    <property type="evidence" value="ECO:0007669"/>
    <property type="project" value="UniProtKB-KW"/>
</dbReference>
<evidence type="ECO:0000313" key="5">
    <source>
        <dbReference type="EMBL" id="TYC17361.1"/>
    </source>
</evidence>
<dbReference type="AlphaFoldDB" id="A0A5D0UFV1"/>
<dbReference type="GO" id="GO:0070566">
    <property type="term" value="F:adenylyltransferase activity"/>
    <property type="evidence" value="ECO:0007669"/>
    <property type="project" value="InterPro"/>
</dbReference>
<reference evidence="5 6" key="1">
    <citation type="submission" date="2019-08" db="EMBL/GenBank/DDBJ databases">
        <title>Actinomadura sp. nov. CYP1-5 isolated from mountain soil.</title>
        <authorList>
            <person name="Songsumanus A."/>
            <person name="Kuncharoen N."/>
            <person name="Kudo T."/>
            <person name="Yuki M."/>
            <person name="Igarashi Y."/>
            <person name="Tanasupawat S."/>
        </authorList>
    </citation>
    <scope>NUCLEOTIDE SEQUENCE [LARGE SCALE GENOMIC DNA]</scope>
    <source>
        <strain evidence="5 6">GKU157</strain>
    </source>
</reference>
<evidence type="ECO:0000259" key="4">
    <source>
        <dbReference type="Pfam" id="PF13427"/>
    </source>
</evidence>
<evidence type="ECO:0000313" key="6">
    <source>
        <dbReference type="Proteomes" id="UP000322634"/>
    </source>
</evidence>
<dbReference type="EMBL" id="VSFF01000002">
    <property type="protein sequence ID" value="TYC17361.1"/>
    <property type="molecule type" value="Genomic_DNA"/>
</dbReference>
<comment type="caution">
    <text evidence="5">The sequence shown here is derived from an EMBL/GenBank/DDBJ whole genome shotgun (WGS) entry which is preliminary data.</text>
</comment>
<evidence type="ECO:0000256" key="1">
    <source>
        <dbReference type="ARBA" id="ARBA00022679"/>
    </source>
</evidence>
<dbReference type="SUPFAM" id="SSF81301">
    <property type="entry name" value="Nucleotidyltransferase"/>
    <property type="match status" value="1"/>
</dbReference>
<dbReference type="Pfam" id="PF13427">
    <property type="entry name" value="AadA_C"/>
    <property type="match status" value="1"/>
</dbReference>
<accession>A0A5D0UFV1</accession>
<comment type="catalytic activity">
    <reaction evidence="3">
        <text>spectinomycin + ATP = 9-O-adenylylspectinomycin + diphosphate</text>
        <dbReference type="Rhea" id="RHEA:63228"/>
        <dbReference type="ChEBI" id="CHEBI:30616"/>
        <dbReference type="ChEBI" id="CHEBI:33019"/>
        <dbReference type="ChEBI" id="CHEBI:146260"/>
        <dbReference type="ChEBI" id="CHEBI:146261"/>
    </reaction>
</comment>
<keyword evidence="6" id="KW-1185">Reference proteome</keyword>
<dbReference type="PIRSF" id="PIRSF000819">
    <property type="entry name" value="Streptomycin_3-adenylyltransf"/>
    <property type="match status" value="1"/>
</dbReference>
<sequence length="272" mass="29903">MVPRFLRAPSAGSVRGTGRERLLTQTETVVRLVRDVFGDDAVGAYLHGSAGLGSLGPHSDLDVLAVVKRPMTDAQRRIISGRLLEESCYPARGEKRPVELTVVVQDAVRPWRFPPECEFQYGEWLRDEFERGWTSPPHPSPDLAPLLTMVLFGGRALFGPPPGEALDPVPHGDLVRGMTAEIPDLLAELETDTRNVVLTLARIWATAATGEMRAKDAAADWALDRLPDEHRPVLARAKSIYLGRDGDRWDDLRPRLRPFADHLAGLIGDAGG</sequence>
<evidence type="ECO:0000256" key="3">
    <source>
        <dbReference type="ARBA" id="ARBA00047831"/>
    </source>
</evidence>
<name>A0A5D0UFV1_9ACTN</name>
<keyword evidence="1" id="KW-0808">Transferase</keyword>
<dbReference type="CDD" id="cd05403">
    <property type="entry name" value="NT_KNTase_like"/>
    <property type="match status" value="1"/>
</dbReference>